<dbReference type="PANTHER" id="PTHR22891">
    <property type="entry name" value="EUKARYOTIC TRANSLATION INITIATION FACTOR 2C"/>
    <property type="match status" value="1"/>
</dbReference>
<dbReference type="InterPro" id="IPR036397">
    <property type="entry name" value="RNaseH_sf"/>
</dbReference>
<protein>
    <recommendedName>
        <fullName evidence="1">Piwi domain-containing protein</fullName>
    </recommendedName>
</protein>
<dbReference type="GO" id="GO:0003676">
    <property type="term" value="F:nucleic acid binding"/>
    <property type="evidence" value="ECO:0007669"/>
    <property type="project" value="InterPro"/>
</dbReference>
<dbReference type="Gene3D" id="3.30.420.10">
    <property type="entry name" value="Ribonuclease H-like superfamily/Ribonuclease H"/>
    <property type="match status" value="1"/>
</dbReference>
<evidence type="ECO:0000313" key="2">
    <source>
        <dbReference type="EMBL" id="VDK33348.1"/>
    </source>
</evidence>
<dbReference type="EMBL" id="UYRU01002097">
    <property type="protein sequence ID" value="VDK33348.1"/>
    <property type="molecule type" value="Genomic_DNA"/>
</dbReference>
<keyword evidence="3" id="KW-1185">Reference proteome</keyword>
<sequence length="150" mass="17430">GTSKPAHYHVLYDDSNWSSDDLQAVTYCLCHAYQRCSRSVSYPAPTYYAHLAAFRARDWLKDCERRENLFVDGKKFKVTCSQFSGVLEVLLLYLSNPQVRVDADLRQREGSCPVYVNSELYVFVDEARHGWPCPPQPHLYQILQILDYED</sequence>
<dbReference type="AlphaFoldDB" id="A0A3P6QT06"/>
<dbReference type="SUPFAM" id="SSF53098">
    <property type="entry name" value="Ribonuclease H-like"/>
    <property type="match status" value="1"/>
</dbReference>
<feature type="domain" description="Piwi" evidence="1">
    <location>
        <begin position="1"/>
        <end position="61"/>
    </location>
</feature>
<gene>
    <name evidence="2" type="ORF">DILT_LOCUS492</name>
</gene>
<dbReference type="Pfam" id="PF02171">
    <property type="entry name" value="Piwi"/>
    <property type="match status" value="1"/>
</dbReference>
<dbReference type="InterPro" id="IPR012337">
    <property type="entry name" value="RNaseH-like_sf"/>
</dbReference>
<accession>A0A3P6QT06</accession>
<feature type="non-terminal residue" evidence="2">
    <location>
        <position position="1"/>
    </location>
</feature>
<dbReference type="PROSITE" id="PS50822">
    <property type="entry name" value="PIWI"/>
    <property type="match status" value="1"/>
</dbReference>
<evidence type="ECO:0000313" key="3">
    <source>
        <dbReference type="Proteomes" id="UP000281553"/>
    </source>
</evidence>
<dbReference type="Proteomes" id="UP000281553">
    <property type="component" value="Unassembled WGS sequence"/>
</dbReference>
<organism evidence="2 3">
    <name type="scientific">Dibothriocephalus latus</name>
    <name type="common">Fish tapeworm</name>
    <name type="synonym">Diphyllobothrium latum</name>
    <dbReference type="NCBI Taxonomy" id="60516"/>
    <lineage>
        <taxon>Eukaryota</taxon>
        <taxon>Metazoa</taxon>
        <taxon>Spiralia</taxon>
        <taxon>Lophotrochozoa</taxon>
        <taxon>Platyhelminthes</taxon>
        <taxon>Cestoda</taxon>
        <taxon>Eucestoda</taxon>
        <taxon>Diphyllobothriidea</taxon>
        <taxon>Diphyllobothriidae</taxon>
        <taxon>Dibothriocephalus</taxon>
    </lineage>
</organism>
<evidence type="ECO:0000259" key="1">
    <source>
        <dbReference type="PROSITE" id="PS50822"/>
    </source>
</evidence>
<dbReference type="InterPro" id="IPR003165">
    <property type="entry name" value="Piwi"/>
</dbReference>
<name>A0A3P6QT06_DIBLA</name>
<reference evidence="2 3" key="1">
    <citation type="submission" date="2018-11" db="EMBL/GenBank/DDBJ databases">
        <authorList>
            <consortium name="Pathogen Informatics"/>
        </authorList>
    </citation>
    <scope>NUCLEOTIDE SEQUENCE [LARGE SCALE GENOMIC DNA]</scope>
</reference>
<proteinExistence type="predicted"/>
<dbReference type="OrthoDB" id="10252740at2759"/>